<dbReference type="AlphaFoldDB" id="V9W2U8"/>
<evidence type="ECO:0000256" key="1">
    <source>
        <dbReference type="SAM" id="MobiDB-lite"/>
    </source>
</evidence>
<feature type="region of interest" description="Disordered" evidence="1">
    <location>
        <begin position="106"/>
        <end position="135"/>
    </location>
</feature>
<evidence type="ECO:0000313" key="3">
    <source>
        <dbReference type="Proteomes" id="UP000018780"/>
    </source>
</evidence>
<protein>
    <recommendedName>
        <fullName evidence="4">LTD domain-containing protein</fullName>
    </recommendedName>
</protein>
<sequence length="151" mass="15739">MPGYFSEIGYDGNVHQDFIEVAVPTGTDVSGWTVLTYHTDGTLQETFTLGSSTQTIAGKDVYVVNKDTAGFVDIGATRGYALVDDTGTVQQFISFSEAITATEGAAAGQSAQQMGDLTGPGESMETTDGGATYQAQSTTSKAPLCAMLQAR</sequence>
<keyword evidence="3" id="KW-1185">Reference proteome</keyword>
<dbReference type="Proteomes" id="UP000018780">
    <property type="component" value="Plasmid unnamed"/>
</dbReference>
<evidence type="ECO:0008006" key="4">
    <source>
        <dbReference type="Google" id="ProtNLM"/>
    </source>
</evidence>
<dbReference type="EMBL" id="CP006774">
    <property type="protein sequence ID" value="AHD03507.1"/>
    <property type="molecule type" value="Genomic_DNA"/>
</dbReference>
<evidence type="ECO:0000313" key="2">
    <source>
        <dbReference type="EMBL" id="AHD03507.1"/>
    </source>
</evidence>
<dbReference type="RefSeq" id="WP_024092803.1">
    <property type="nucleotide sequence ID" value="NC_023146.1"/>
</dbReference>
<gene>
    <name evidence="2" type="ORF">METH_22020</name>
</gene>
<geneLocation type="plasmid" evidence="3">
    <name>1</name>
</geneLocation>
<dbReference type="HOGENOM" id="CLU_1729095_0_0_5"/>
<proteinExistence type="predicted"/>
<accession>V9W2U8</accession>
<dbReference type="KEGG" id="lmd:METH_22020"/>
<feature type="compositionally biased region" description="Low complexity" evidence="1">
    <location>
        <begin position="106"/>
        <end position="115"/>
    </location>
</feature>
<reference evidence="2 3" key="1">
    <citation type="submission" date="2013-09" db="EMBL/GenBank/DDBJ databases">
        <authorList>
            <consortium name="DOE Joint Genome Institute"/>
            <person name="Klenk H.-P."/>
            <person name="Huntemann M."/>
            <person name="Han J."/>
            <person name="Chen A."/>
            <person name="Kyrpides N."/>
            <person name="Mavromatis K."/>
            <person name="Markowitz V."/>
            <person name="Palaniappan K."/>
            <person name="Ivanova N."/>
            <person name="Schaumberg A."/>
            <person name="Pati A."/>
            <person name="Liolios K."/>
            <person name="Nordberg H.P."/>
            <person name="Cantor M.N."/>
            <person name="Hua S.X."/>
            <person name="Woyke T."/>
        </authorList>
    </citation>
    <scope>NUCLEOTIDE SEQUENCE [LARGE SCALE GENOMIC DNA]</scope>
    <source>
        <strain evidence="2 3">DSM 14336</strain>
        <plasmid evidence="3">1</plasmid>
    </source>
</reference>
<name>V9W2U8_9RHOB</name>
<organism evidence="2 3">
    <name type="scientific">Leisingera methylohalidivorans DSM 14336</name>
    <dbReference type="NCBI Taxonomy" id="999552"/>
    <lineage>
        <taxon>Bacteria</taxon>
        <taxon>Pseudomonadati</taxon>
        <taxon>Pseudomonadota</taxon>
        <taxon>Alphaproteobacteria</taxon>
        <taxon>Rhodobacterales</taxon>
        <taxon>Roseobacteraceae</taxon>
        <taxon>Leisingera</taxon>
    </lineage>
</organism>
<keyword evidence="2" id="KW-0614">Plasmid</keyword>